<dbReference type="AlphaFoldDB" id="A0A8H6RBZ2"/>
<dbReference type="Proteomes" id="UP000660729">
    <property type="component" value="Unassembled WGS sequence"/>
</dbReference>
<keyword evidence="5" id="KW-1185">Reference proteome</keyword>
<dbReference type="EMBL" id="JABCIY010000204">
    <property type="protein sequence ID" value="KAF7188799.1"/>
    <property type="molecule type" value="Genomic_DNA"/>
</dbReference>
<dbReference type="PANTHER" id="PTHR40622:SF1">
    <property type="match status" value="1"/>
</dbReference>
<keyword evidence="2" id="KW-1133">Transmembrane helix</keyword>
<name>A0A8H6RBZ2_9PEZI</name>
<feature type="region of interest" description="Disordered" evidence="1">
    <location>
        <begin position="322"/>
        <end position="345"/>
    </location>
</feature>
<dbReference type="PANTHER" id="PTHR40622">
    <property type="match status" value="1"/>
</dbReference>
<keyword evidence="2" id="KW-0472">Membrane</keyword>
<protein>
    <submittedName>
        <fullName evidence="4">Uncharacterized protein</fullName>
    </submittedName>
</protein>
<dbReference type="OrthoDB" id="5409353at2759"/>
<evidence type="ECO:0000256" key="2">
    <source>
        <dbReference type="SAM" id="Phobius"/>
    </source>
</evidence>
<evidence type="ECO:0000256" key="3">
    <source>
        <dbReference type="SAM" id="SignalP"/>
    </source>
</evidence>
<feature type="compositionally biased region" description="Basic residues" evidence="1">
    <location>
        <begin position="276"/>
        <end position="291"/>
    </location>
</feature>
<accession>A0A8H6RBZ2</accession>
<proteinExistence type="predicted"/>
<feature type="chain" id="PRO_5034117287" evidence="3">
    <location>
        <begin position="21"/>
        <end position="445"/>
    </location>
</feature>
<feature type="region of interest" description="Disordered" evidence="1">
    <location>
        <begin position="276"/>
        <end position="295"/>
    </location>
</feature>
<comment type="caution">
    <text evidence="4">The sequence shown here is derived from an EMBL/GenBank/DDBJ whole genome shotgun (WGS) entry which is preliminary data.</text>
</comment>
<reference evidence="4" key="1">
    <citation type="submission" date="2020-04" db="EMBL/GenBank/DDBJ databases">
        <title>Draft genome resource of the tomato pathogen Pseudocercospora fuligena.</title>
        <authorList>
            <person name="Zaccaron A."/>
        </authorList>
    </citation>
    <scope>NUCLEOTIDE SEQUENCE</scope>
    <source>
        <strain evidence="4">PF001</strain>
    </source>
</reference>
<evidence type="ECO:0000256" key="1">
    <source>
        <dbReference type="SAM" id="MobiDB-lite"/>
    </source>
</evidence>
<evidence type="ECO:0000313" key="5">
    <source>
        <dbReference type="Proteomes" id="UP000660729"/>
    </source>
</evidence>
<keyword evidence="2" id="KW-0812">Transmembrane</keyword>
<organism evidence="4 5">
    <name type="scientific">Pseudocercospora fuligena</name>
    <dbReference type="NCBI Taxonomy" id="685502"/>
    <lineage>
        <taxon>Eukaryota</taxon>
        <taxon>Fungi</taxon>
        <taxon>Dikarya</taxon>
        <taxon>Ascomycota</taxon>
        <taxon>Pezizomycotina</taxon>
        <taxon>Dothideomycetes</taxon>
        <taxon>Dothideomycetidae</taxon>
        <taxon>Mycosphaerellales</taxon>
        <taxon>Mycosphaerellaceae</taxon>
        <taxon>Pseudocercospora</taxon>
    </lineage>
</organism>
<gene>
    <name evidence="4" type="ORF">HII31_09722</name>
</gene>
<feature type="transmembrane region" description="Helical" evidence="2">
    <location>
        <begin position="354"/>
        <end position="387"/>
    </location>
</feature>
<evidence type="ECO:0000313" key="4">
    <source>
        <dbReference type="EMBL" id="KAF7188799.1"/>
    </source>
</evidence>
<feature type="compositionally biased region" description="Basic residues" evidence="1">
    <location>
        <begin position="324"/>
        <end position="345"/>
    </location>
</feature>
<feature type="signal peptide" evidence="3">
    <location>
        <begin position="1"/>
        <end position="20"/>
    </location>
</feature>
<keyword evidence="3" id="KW-0732">Signal</keyword>
<sequence>MFGRKVGAFTLTACALRASAFLIPPGLDDKAGALTNPGVSNAKSFALQLPCSECAFATTQQAAVDDVEEDEEPMFWIQGGANNVVVNLTISEDGERLQVNGETIFPLGWSAQNLMAQRIYVNQVPANTPLEDIAAGTARTTPLEVTGSGVSVMEEEIVSPEGHVLIPIKHNIFELETQPVSLDSISIKILKTSAGELFIAHVEAEERAKPRPDDFFGPPPEEMPEDFLFPPHLGSHKGRPGPPHGALKECKMLPESLCKLRNMLEDKIMGMRQGMRHGMRKGGCRGRKHHGPPGGKLPGHIKPHFLRPGFHHHDAHAEEDGVRHHGRPHHMRPHGHHGHHHRHGHFMHSFSRGLAAVLIPTMAGIAVGMTVSLVGLVIGRLIGFLWIKFYRGGRRGYQSVRLEDDDTSIEAENEKVIVIEDAPEVDPLPVYEEAPAYEEAAKEQK</sequence>